<feature type="transmembrane region" description="Helical" evidence="6">
    <location>
        <begin position="383"/>
        <end position="404"/>
    </location>
</feature>
<proteinExistence type="predicted"/>
<protein>
    <submittedName>
        <fullName evidence="7">Arginine:ornithine antiporter, APA family (TC 2.A.3.2.3)</fullName>
    </submittedName>
</protein>
<feature type="transmembrane region" description="Helical" evidence="6">
    <location>
        <begin position="302"/>
        <end position="326"/>
    </location>
</feature>
<dbReference type="RefSeq" id="WP_090846221.1">
    <property type="nucleotide sequence ID" value="NZ_FMZL01000008.1"/>
</dbReference>
<evidence type="ECO:0000313" key="8">
    <source>
        <dbReference type="Proteomes" id="UP000198528"/>
    </source>
</evidence>
<evidence type="ECO:0000313" key="7">
    <source>
        <dbReference type="EMBL" id="SDC31174.1"/>
    </source>
</evidence>
<dbReference type="EMBL" id="FMZL01000008">
    <property type="protein sequence ID" value="SDC31174.1"/>
    <property type="molecule type" value="Genomic_DNA"/>
</dbReference>
<name>A0A1G6KJN4_9ACTN</name>
<evidence type="ECO:0000256" key="5">
    <source>
        <dbReference type="ARBA" id="ARBA00023136"/>
    </source>
</evidence>
<feature type="transmembrane region" description="Helical" evidence="6">
    <location>
        <begin position="222"/>
        <end position="240"/>
    </location>
</feature>
<evidence type="ECO:0000256" key="1">
    <source>
        <dbReference type="ARBA" id="ARBA00004651"/>
    </source>
</evidence>
<keyword evidence="2" id="KW-1003">Cell membrane</keyword>
<evidence type="ECO:0000256" key="3">
    <source>
        <dbReference type="ARBA" id="ARBA00022692"/>
    </source>
</evidence>
<keyword evidence="3 6" id="KW-0812">Transmembrane</keyword>
<accession>A0A1G6KJN4</accession>
<keyword evidence="4 6" id="KW-1133">Transmembrane helix</keyword>
<feature type="transmembrane region" description="Helical" evidence="6">
    <location>
        <begin position="167"/>
        <end position="192"/>
    </location>
</feature>
<evidence type="ECO:0000256" key="4">
    <source>
        <dbReference type="ARBA" id="ARBA00022989"/>
    </source>
</evidence>
<evidence type="ECO:0000256" key="2">
    <source>
        <dbReference type="ARBA" id="ARBA00022475"/>
    </source>
</evidence>
<evidence type="ECO:0000256" key="6">
    <source>
        <dbReference type="SAM" id="Phobius"/>
    </source>
</evidence>
<dbReference type="InterPro" id="IPR050367">
    <property type="entry name" value="APC_superfamily"/>
</dbReference>
<feature type="transmembrane region" description="Helical" evidence="6">
    <location>
        <begin position="261"/>
        <end position="282"/>
    </location>
</feature>
<dbReference type="Proteomes" id="UP000198528">
    <property type="component" value="Unassembled WGS sequence"/>
</dbReference>
<feature type="transmembrane region" description="Helical" evidence="6">
    <location>
        <begin position="138"/>
        <end position="160"/>
    </location>
</feature>
<feature type="transmembrane region" description="Helical" evidence="6">
    <location>
        <begin position="97"/>
        <end position="118"/>
    </location>
</feature>
<dbReference type="STRING" id="604330.SAMN04489857_0997"/>
<dbReference type="GO" id="GO:0022857">
    <property type="term" value="F:transmembrane transporter activity"/>
    <property type="evidence" value="ECO:0007669"/>
    <property type="project" value="InterPro"/>
</dbReference>
<keyword evidence="5 6" id="KW-0472">Membrane</keyword>
<gene>
    <name evidence="7" type="ORF">SAMN04487824_10863</name>
</gene>
<keyword evidence="8" id="KW-1185">Reference proteome</keyword>
<organism evidence="7 8">
    <name type="scientific">Parafannyhessea umbonata</name>
    <dbReference type="NCBI Taxonomy" id="604330"/>
    <lineage>
        <taxon>Bacteria</taxon>
        <taxon>Bacillati</taxon>
        <taxon>Actinomycetota</taxon>
        <taxon>Coriobacteriia</taxon>
        <taxon>Coriobacteriales</taxon>
        <taxon>Atopobiaceae</taxon>
        <taxon>Parafannyhessea</taxon>
    </lineage>
</organism>
<dbReference type="PROSITE" id="PS51257">
    <property type="entry name" value="PROKAR_LIPOPROTEIN"/>
    <property type="match status" value="1"/>
</dbReference>
<feature type="transmembrane region" description="Helical" evidence="6">
    <location>
        <begin position="468"/>
        <end position="492"/>
    </location>
</feature>
<dbReference type="InterPro" id="IPR002293">
    <property type="entry name" value="AA/rel_permease1"/>
</dbReference>
<comment type="subcellular location">
    <subcellularLocation>
        <location evidence="1">Cell membrane</location>
        <topology evidence="1">Multi-pass membrane protein</topology>
    </subcellularLocation>
</comment>
<feature type="transmembrane region" description="Helical" evidence="6">
    <location>
        <begin position="47"/>
        <end position="69"/>
    </location>
</feature>
<dbReference type="Gene3D" id="1.20.1740.10">
    <property type="entry name" value="Amino acid/polyamine transporter I"/>
    <property type="match status" value="1"/>
</dbReference>
<sequence>MANDNTKVDNPNGVSFFGLVGMVVSSCIGSGVFALTGQLANVASPGAALVAWLVCGLGFLFLALALAYVGSKRPELDGVCAYAEEGFGPFHGFISGWGYWLSAWLGNVGFATMIAQVLGSKYCLGGMLPGVFSNPETGNPAVVGVVVVSVLLWAITFLVINGVESAAFLNAVVMVVKCAAILLFILFAVVSFNAGIFTADFWGTAQRNAVIMAANKTDLGSVAHQVTQCILVMMWVFIGIEGASVMSNRAKKKSEVGSATILGLVVLLVLYIGASVIPYGVLPYKELVAAPKPATITVFEHMLPGFGGAFISWAIIISVAGSWLSFTMLPAEVSSMMADHHELPAKWGELNKKNSPQYSLLIVGALTEIFIIVATFAADAYTFAISMCTVTIVVTWAYAAAYQVKLAKANNDTGQMIIGVLALLFQVVGVLFTGWGFLLLACLGYIPGFFFYKQARDAEGSGIVKNEVILAVVIAIAGIISIPLTAVGIIPVF</sequence>
<reference evidence="8" key="1">
    <citation type="submission" date="2016-10" db="EMBL/GenBank/DDBJ databases">
        <authorList>
            <person name="Varghese N."/>
            <person name="Submissions S."/>
        </authorList>
    </citation>
    <scope>NUCLEOTIDE SEQUENCE [LARGE SCALE GENOMIC DNA]</scope>
    <source>
        <strain evidence="8">DSM 22619</strain>
    </source>
</reference>
<feature type="transmembrane region" description="Helical" evidence="6">
    <location>
        <begin position="358"/>
        <end position="377"/>
    </location>
</feature>
<dbReference type="Pfam" id="PF13520">
    <property type="entry name" value="AA_permease_2"/>
    <property type="match status" value="1"/>
</dbReference>
<feature type="transmembrane region" description="Helical" evidence="6">
    <location>
        <begin position="416"/>
        <end position="448"/>
    </location>
</feature>
<dbReference type="PIRSF" id="PIRSF006060">
    <property type="entry name" value="AA_transporter"/>
    <property type="match status" value="1"/>
</dbReference>
<feature type="transmembrane region" description="Helical" evidence="6">
    <location>
        <begin position="12"/>
        <end position="35"/>
    </location>
</feature>
<dbReference type="GO" id="GO:0005886">
    <property type="term" value="C:plasma membrane"/>
    <property type="evidence" value="ECO:0007669"/>
    <property type="project" value="UniProtKB-SubCell"/>
</dbReference>
<dbReference type="PANTHER" id="PTHR42770:SF4">
    <property type="entry name" value="ARGININE_ORNITHINE ANTIPORTER-RELATED"/>
    <property type="match status" value="1"/>
</dbReference>
<dbReference type="PANTHER" id="PTHR42770">
    <property type="entry name" value="AMINO ACID TRANSPORTER-RELATED"/>
    <property type="match status" value="1"/>
</dbReference>
<dbReference type="AlphaFoldDB" id="A0A1G6KJN4"/>